<evidence type="ECO:0000256" key="6">
    <source>
        <dbReference type="ARBA" id="ARBA00022679"/>
    </source>
</evidence>
<proteinExistence type="predicted"/>
<dbReference type="Gene3D" id="3.30.565.10">
    <property type="entry name" value="Histidine kinase-like ATPase, C-terminal domain"/>
    <property type="match status" value="1"/>
</dbReference>
<dbReference type="EMBL" id="SMGO01000002">
    <property type="protein sequence ID" value="TCK83004.1"/>
    <property type="molecule type" value="Genomic_DNA"/>
</dbReference>
<dbReference type="GO" id="GO:0005886">
    <property type="term" value="C:plasma membrane"/>
    <property type="evidence" value="ECO:0007669"/>
    <property type="project" value="UniProtKB-SubCell"/>
</dbReference>
<evidence type="ECO:0000313" key="14">
    <source>
        <dbReference type="Proteomes" id="UP000294616"/>
    </source>
</evidence>
<evidence type="ECO:0000256" key="8">
    <source>
        <dbReference type="ARBA" id="ARBA00022777"/>
    </source>
</evidence>
<dbReference type="InterPro" id="IPR036890">
    <property type="entry name" value="HATPase_C_sf"/>
</dbReference>
<dbReference type="InterPro" id="IPR036097">
    <property type="entry name" value="HisK_dim/P_sf"/>
</dbReference>
<feature type="transmembrane region" description="Helical" evidence="10">
    <location>
        <begin position="368"/>
        <end position="391"/>
    </location>
</feature>
<evidence type="ECO:0000259" key="12">
    <source>
        <dbReference type="PROSITE" id="PS50885"/>
    </source>
</evidence>
<keyword evidence="4" id="KW-1003">Cell membrane</keyword>
<evidence type="ECO:0000256" key="3">
    <source>
        <dbReference type="ARBA" id="ARBA00012438"/>
    </source>
</evidence>
<dbReference type="Pfam" id="PF00512">
    <property type="entry name" value="HisKA"/>
    <property type="match status" value="1"/>
</dbReference>
<gene>
    <name evidence="13" type="ORF">C8N28_1591</name>
</gene>
<evidence type="ECO:0000256" key="1">
    <source>
        <dbReference type="ARBA" id="ARBA00000085"/>
    </source>
</evidence>
<dbReference type="Gene3D" id="6.10.340.10">
    <property type="match status" value="1"/>
</dbReference>
<dbReference type="EC" id="2.7.13.3" evidence="3"/>
<comment type="catalytic activity">
    <reaction evidence="1">
        <text>ATP + protein L-histidine = ADP + protein N-phospho-L-histidine.</text>
        <dbReference type="EC" id="2.7.13.3"/>
    </reaction>
</comment>
<dbReference type="SUPFAM" id="SSF47384">
    <property type="entry name" value="Homodimeric domain of signal transducing histidine kinase"/>
    <property type="match status" value="1"/>
</dbReference>
<dbReference type="GO" id="GO:0000155">
    <property type="term" value="F:phosphorelay sensor kinase activity"/>
    <property type="evidence" value="ECO:0007669"/>
    <property type="project" value="InterPro"/>
</dbReference>
<feature type="transmembrane region" description="Helical" evidence="10">
    <location>
        <begin position="325"/>
        <end position="348"/>
    </location>
</feature>
<dbReference type="PROSITE" id="PS50885">
    <property type="entry name" value="HAMP"/>
    <property type="match status" value="1"/>
</dbReference>
<keyword evidence="10" id="KW-0472">Membrane</keyword>
<dbReference type="Pfam" id="PF02518">
    <property type="entry name" value="HATPase_c"/>
    <property type="match status" value="1"/>
</dbReference>
<comment type="subcellular location">
    <subcellularLocation>
        <location evidence="2">Cell membrane</location>
        <topology evidence="2">Multi-pass membrane protein</topology>
    </subcellularLocation>
</comment>
<evidence type="ECO:0000259" key="11">
    <source>
        <dbReference type="PROSITE" id="PS50109"/>
    </source>
</evidence>
<dbReference type="SUPFAM" id="SSF55874">
    <property type="entry name" value="ATPase domain of HSP90 chaperone/DNA topoisomerase II/histidine kinase"/>
    <property type="match status" value="1"/>
</dbReference>
<feature type="transmembrane region" description="Helical" evidence="10">
    <location>
        <begin position="765"/>
        <end position="788"/>
    </location>
</feature>
<keyword evidence="14" id="KW-1185">Reference proteome</keyword>
<dbReference type="Proteomes" id="UP000294616">
    <property type="component" value="Unassembled WGS sequence"/>
</dbReference>
<feature type="transmembrane region" description="Helical" evidence="10">
    <location>
        <begin position="711"/>
        <end position="735"/>
    </location>
</feature>
<keyword evidence="7" id="KW-0547">Nucleotide-binding</keyword>
<keyword evidence="5" id="KW-0597">Phosphoprotein</keyword>
<dbReference type="AlphaFoldDB" id="A0A4R1LX00"/>
<dbReference type="OrthoDB" id="9776727at2"/>
<feature type="domain" description="HAMP" evidence="12">
    <location>
        <begin position="956"/>
        <end position="1008"/>
    </location>
</feature>
<dbReference type="CDD" id="cd00082">
    <property type="entry name" value="HisKA"/>
    <property type="match status" value="1"/>
</dbReference>
<feature type="transmembrane region" description="Helical" evidence="10">
    <location>
        <begin position="403"/>
        <end position="435"/>
    </location>
</feature>
<dbReference type="CDD" id="cd00075">
    <property type="entry name" value="HATPase"/>
    <property type="match status" value="1"/>
</dbReference>
<dbReference type="InterPro" id="IPR003594">
    <property type="entry name" value="HATPase_dom"/>
</dbReference>
<sequence>MSNTLKIRILLLLLTLCFAGTAITVKYTYQEKEILLIDGHKVEKNLHKKEAIVKEFLNDTTLFEKVRNIDQNPELKKYIIESFGEEKDIYIYAYSNNDLVFWGSEQIVPRSDAGISEGSSIITWNNGWYESYKKSSGGFSIVCLIPIKANYPITNRFLNNDFSKDLINAPNLEVANYDDVSVYNLRNSDGDYLLSLKLRASNFKTFYSTIELIMWLLAGLTFTIFINSLCLWIAKKGWVKLSILAFALFLTSFRYLGIKTQWLADNFYSGFFDPRVYASSFILPSLGALILHVISATWLVCYIYHCRSELKIVGKTSSKLVKFAVYLLSAVLLYFLCDVAIGIFKSLIIDSSISFEVNNLLNLNTYSWVGILVLCMVVFILYLIVEILFVITRDMGLPRKTRLIWFAITVLICLLTKALFGGVTISFCLFIIVIYIKGWYASPDKGFNLAAYVALLFLFAGIASLKQSMFQEKKQQNSQLFALQKLESSEDPNAVLLFLDVEEQIVNDESLLNYFKYPGSQNPQLLNDELRRAYFSGYLAKYDFNAYILNTDSSENSAIALERLSYFKDKVISGSRKVSANFYRLNNNIGYINYFALLPIEINDELVGTYVIELKNRSLSRYVSSPEILFNGTIENTSNYDNYSYVYYQNDVLKGQHGSFVYPVEPVFHPAEVRQYIRYKDNEGYNHIVYRPNQTDLLILSAKTQSGWDQLASLSFLFLVFLFFSIAIYCIRWIFVILNDYDFNLRNLRWSLMILQNRVLYSTRIQAFVVFAVVVTLVIAGIITFFSLNNQYSIQQEKAAAKQISLIARGLEIQLSQNSGEIEGLETEHQFNAASEINASDLNLYNNHGELIYSTQGKIYDLGLVSKFMNANAWLNLDDYSREEFFQREKIGALEYLVAYAPLKNDNNQTIAYLSLPYFSNQKELDQQVGVLLNTIINVYALVLVALGLFAVFIANKITAPLTLVQRSLARTSIGKKNEPIFWKRNDEIGSLIKEYNNMIAALDNSANRIMRSERESAWREMAKQVAHEIKNPLTPLRLGVQLLERSWREKDPRFDEKFERFSKSFIEQIESLDHIASEFSNFAKMPDTKLDDVEIVDVIEKAISIYSNDLHLSIKLEVYVDRGVIVHGDRDQLLRTFNNLIKNAIEARIHHKKSTVLIRVKPHSVGYILIAIQDYGKGIDDIVRSKIFQPNFTTKSSGTGLGLAFVKQTVESMNGTISFKTEKAKGTTFFILLPLKSREA</sequence>
<evidence type="ECO:0000256" key="4">
    <source>
        <dbReference type="ARBA" id="ARBA00022475"/>
    </source>
</evidence>
<dbReference type="InterPro" id="IPR003661">
    <property type="entry name" value="HisK_dim/P_dom"/>
</dbReference>
<reference evidence="13 14" key="1">
    <citation type="submission" date="2019-03" db="EMBL/GenBank/DDBJ databases">
        <title>Genomic Encyclopedia of Archaeal and Bacterial Type Strains, Phase II (KMG-II): from individual species to whole genera.</title>
        <authorList>
            <person name="Goeker M."/>
        </authorList>
    </citation>
    <scope>NUCLEOTIDE SEQUENCE [LARGE SCALE GENOMIC DNA]</scope>
    <source>
        <strain evidence="13 14">DSM 22554</strain>
    </source>
</reference>
<feature type="transmembrane region" description="Helical" evidence="10">
    <location>
        <begin position="278"/>
        <end position="304"/>
    </location>
</feature>
<dbReference type="GO" id="GO:0005524">
    <property type="term" value="F:ATP binding"/>
    <property type="evidence" value="ECO:0007669"/>
    <property type="project" value="UniProtKB-KW"/>
</dbReference>
<feature type="transmembrane region" description="Helical" evidence="10">
    <location>
        <begin position="931"/>
        <end position="955"/>
    </location>
</feature>
<keyword evidence="10" id="KW-0812">Transmembrane</keyword>
<protein>
    <recommendedName>
        <fullName evidence="3">histidine kinase</fullName>
        <ecNumber evidence="3">2.7.13.3</ecNumber>
    </recommendedName>
</protein>
<dbReference type="InterPro" id="IPR004358">
    <property type="entry name" value="Sig_transdc_His_kin-like_C"/>
</dbReference>
<comment type="caution">
    <text evidence="13">The sequence shown here is derived from an EMBL/GenBank/DDBJ whole genome shotgun (WGS) entry which is preliminary data.</text>
</comment>
<feature type="transmembrane region" description="Helical" evidence="10">
    <location>
        <begin position="241"/>
        <end position="258"/>
    </location>
</feature>
<feature type="transmembrane region" description="Helical" evidence="10">
    <location>
        <begin position="212"/>
        <end position="234"/>
    </location>
</feature>
<name>A0A4R1LX00_9SPHI</name>
<keyword evidence="8" id="KW-0418">Kinase</keyword>
<dbReference type="InterPro" id="IPR050980">
    <property type="entry name" value="2C_sensor_his_kinase"/>
</dbReference>
<evidence type="ECO:0000256" key="2">
    <source>
        <dbReference type="ARBA" id="ARBA00004651"/>
    </source>
</evidence>
<evidence type="ECO:0000256" key="9">
    <source>
        <dbReference type="ARBA" id="ARBA00022840"/>
    </source>
</evidence>
<dbReference type="PRINTS" id="PR00344">
    <property type="entry name" value="BCTRLSENSOR"/>
</dbReference>
<evidence type="ECO:0000313" key="13">
    <source>
        <dbReference type="EMBL" id="TCK83004.1"/>
    </source>
</evidence>
<feature type="transmembrane region" description="Helical" evidence="10">
    <location>
        <begin position="447"/>
        <end position="465"/>
    </location>
</feature>
<dbReference type="SMART" id="SM00387">
    <property type="entry name" value="HATPase_c"/>
    <property type="match status" value="1"/>
</dbReference>
<dbReference type="SMART" id="SM00388">
    <property type="entry name" value="HisKA"/>
    <property type="match status" value="1"/>
</dbReference>
<dbReference type="RefSeq" id="WP_132223438.1">
    <property type="nucleotide sequence ID" value="NZ_SMGO01000002.1"/>
</dbReference>
<dbReference type="Gene3D" id="1.10.287.130">
    <property type="match status" value="1"/>
</dbReference>
<keyword evidence="9" id="KW-0067">ATP-binding</keyword>
<evidence type="ECO:0000256" key="10">
    <source>
        <dbReference type="SAM" id="Phobius"/>
    </source>
</evidence>
<keyword evidence="6" id="KW-0808">Transferase</keyword>
<dbReference type="InterPro" id="IPR005467">
    <property type="entry name" value="His_kinase_dom"/>
</dbReference>
<evidence type="ECO:0000256" key="5">
    <source>
        <dbReference type="ARBA" id="ARBA00022553"/>
    </source>
</evidence>
<accession>A0A4R1LX00</accession>
<evidence type="ECO:0000256" key="7">
    <source>
        <dbReference type="ARBA" id="ARBA00022741"/>
    </source>
</evidence>
<dbReference type="PANTHER" id="PTHR44936:SF10">
    <property type="entry name" value="SENSOR PROTEIN RSTB"/>
    <property type="match status" value="1"/>
</dbReference>
<organism evidence="13 14">
    <name type="scientific">Albibacterium bauzanense</name>
    <dbReference type="NCBI Taxonomy" id="653929"/>
    <lineage>
        <taxon>Bacteria</taxon>
        <taxon>Pseudomonadati</taxon>
        <taxon>Bacteroidota</taxon>
        <taxon>Sphingobacteriia</taxon>
        <taxon>Sphingobacteriales</taxon>
        <taxon>Sphingobacteriaceae</taxon>
        <taxon>Albibacterium</taxon>
    </lineage>
</organism>
<dbReference type="PANTHER" id="PTHR44936">
    <property type="entry name" value="SENSOR PROTEIN CREC"/>
    <property type="match status" value="1"/>
</dbReference>
<keyword evidence="10" id="KW-1133">Transmembrane helix</keyword>
<dbReference type="InterPro" id="IPR003660">
    <property type="entry name" value="HAMP_dom"/>
</dbReference>
<dbReference type="PROSITE" id="PS50109">
    <property type="entry name" value="HIS_KIN"/>
    <property type="match status" value="1"/>
</dbReference>
<feature type="domain" description="Histidine kinase" evidence="11">
    <location>
        <begin position="1025"/>
        <end position="1238"/>
    </location>
</feature>